<keyword evidence="1" id="KW-0812">Transmembrane</keyword>
<dbReference type="SUPFAM" id="SSF52540">
    <property type="entry name" value="P-loop containing nucleoside triphosphate hydrolases"/>
    <property type="match status" value="1"/>
</dbReference>
<accession>A0A6C0DPJ7</accession>
<sequence>MQIVDNVLIFSLNFIFYIINIHYYNYIMSLWINFKNNFINIINDIPEYKLILDKYSKYDYNLLLYSYIGFPIDLFIDELLKIKFNNNNKKELIWNKNIIYYENQHFFEIDLNNPNMPTDYSFLTDMLLFIIKNKPVNHNKHLIILKNIDKLESYSFCFRIILEKFYNNVYFICSTNKISKIEMPIKSRFYLIRLRLFQLNEIENIFLNYIKTPLVTNNRNIIFQIFLSQVNINEPLLITENFCKFNYPPLYDFLQSKYNIHDIRQLSYKLSQFNLSICDIAMDLIKIYKKKDKILEIIRIAADIDYILTLSNKGREPIYIENFLCQILI</sequence>
<reference evidence="2" key="1">
    <citation type="journal article" date="2020" name="Nature">
        <title>Giant virus diversity and host interactions through global metagenomics.</title>
        <authorList>
            <person name="Schulz F."/>
            <person name="Roux S."/>
            <person name="Paez-Espino D."/>
            <person name="Jungbluth S."/>
            <person name="Walsh D.A."/>
            <person name="Denef V.J."/>
            <person name="McMahon K.D."/>
            <person name="Konstantinidis K.T."/>
            <person name="Eloe-Fadrosh E.A."/>
            <person name="Kyrpides N.C."/>
            <person name="Woyke T."/>
        </authorList>
    </citation>
    <scope>NUCLEOTIDE SEQUENCE</scope>
    <source>
        <strain evidence="2">GVMAG-M-3300023174-30</strain>
    </source>
</reference>
<dbReference type="AlphaFoldDB" id="A0A6C0DPJ7"/>
<protein>
    <submittedName>
        <fullName evidence="2">Uncharacterized protein</fullName>
    </submittedName>
</protein>
<dbReference type="Gene3D" id="3.40.50.300">
    <property type="entry name" value="P-loop containing nucleotide triphosphate hydrolases"/>
    <property type="match status" value="1"/>
</dbReference>
<dbReference type="EMBL" id="MN739644">
    <property type="protein sequence ID" value="QHT17789.1"/>
    <property type="molecule type" value="Genomic_DNA"/>
</dbReference>
<keyword evidence="1" id="KW-0472">Membrane</keyword>
<organism evidence="2">
    <name type="scientific">viral metagenome</name>
    <dbReference type="NCBI Taxonomy" id="1070528"/>
    <lineage>
        <taxon>unclassified sequences</taxon>
        <taxon>metagenomes</taxon>
        <taxon>organismal metagenomes</taxon>
    </lineage>
</organism>
<evidence type="ECO:0000313" key="2">
    <source>
        <dbReference type="EMBL" id="QHT17789.1"/>
    </source>
</evidence>
<evidence type="ECO:0000256" key="1">
    <source>
        <dbReference type="SAM" id="Phobius"/>
    </source>
</evidence>
<keyword evidence="1" id="KW-1133">Transmembrane helix</keyword>
<name>A0A6C0DPJ7_9ZZZZ</name>
<feature type="transmembrane region" description="Helical" evidence="1">
    <location>
        <begin position="7"/>
        <end position="27"/>
    </location>
</feature>
<proteinExistence type="predicted"/>
<dbReference type="InterPro" id="IPR027417">
    <property type="entry name" value="P-loop_NTPase"/>
</dbReference>